<dbReference type="PANTHER" id="PTHR46273">
    <property type="entry name" value="MYOSUPPRESSIN RECEPTOR 1, ISOFORM B-RELATED"/>
    <property type="match status" value="1"/>
</dbReference>
<dbReference type="AlphaFoldDB" id="A0A915PQ62"/>
<dbReference type="Gene3D" id="1.20.1070.10">
    <property type="entry name" value="Rhodopsin 7-helix transmembrane proteins"/>
    <property type="match status" value="1"/>
</dbReference>
<accession>A0A915PQ62</accession>
<name>A0A915PQ62_9BILA</name>
<protein>
    <submittedName>
        <fullName evidence="2">Uncharacterized protein</fullName>
    </submittedName>
</protein>
<dbReference type="Proteomes" id="UP000887581">
    <property type="component" value="Unplaced"/>
</dbReference>
<keyword evidence="1" id="KW-1185">Reference proteome</keyword>
<proteinExistence type="predicted"/>
<dbReference type="WBParaSite" id="sdigi.contig23.g1894.t1">
    <property type="protein sequence ID" value="sdigi.contig23.g1894.t1"/>
    <property type="gene ID" value="sdigi.contig23.g1894"/>
</dbReference>
<dbReference type="InterPro" id="IPR053219">
    <property type="entry name" value="GPCR_Dmsr-1"/>
</dbReference>
<dbReference type="PANTHER" id="PTHR46273:SF11">
    <property type="entry name" value="G-PROTEIN COUPLED RECEPTORS FAMILY 1 PROFILE DOMAIN-CONTAINING PROTEIN"/>
    <property type="match status" value="1"/>
</dbReference>
<dbReference type="GO" id="GO:0008528">
    <property type="term" value="F:G protein-coupled peptide receptor activity"/>
    <property type="evidence" value="ECO:0007669"/>
    <property type="project" value="TreeGrafter"/>
</dbReference>
<reference evidence="2" key="1">
    <citation type="submission" date="2022-11" db="UniProtKB">
        <authorList>
            <consortium name="WormBaseParasite"/>
        </authorList>
    </citation>
    <scope>IDENTIFICATION</scope>
</reference>
<evidence type="ECO:0000313" key="2">
    <source>
        <dbReference type="WBParaSite" id="sdigi.contig23.g1894.t1"/>
    </source>
</evidence>
<sequence length="126" mass="14030">MQIDPMYYPNYNDCAIDTKATSDSEVVYKVVMINFVIVELPQGVVSVLSSVKGASFAGSESLGDLFDIFSLLNSCVTFSLFCLMNSRIRNAFTQGLFPFSRKRIEQIVHRLKNDSVVVENSNSDNA</sequence>
<evidence type="ECO:0000313" key="1">
    <source>
        <dbReference type="Proteomes" id="UP000887581"/>
    </source>
</evidence>
<organism evidence="1 2">
    <name type="scientific">Setaria digitata</name>
    <dbReference type="NCBI Taxonomy" id="48799"/>
    <lineage>
        <taxon>Eukaryota</taxon>
        <taxon>Metazoa</taxon>
        <taxon>Ecdysozoa</taxon>
        <taxon>Nematoda</taxon>
        <taxon>Chromadorea</taxon>
        <taxon>Rhabditida</taxon>
        <taxon>Spirurina</taxon>
        <taxon>Spiruromorpha</taxon>
        <taxon>Filarioidea</taxon>
        <taxon>Setariidae</taxon>
        <taxon>Setaria</taxon>
    </lineage>
</organism>
<dbReference type="GO" id="GO:0005886">
    <property type="term" value="C:plasma membrane"/>
    <property type="evidence" value="ECO:0007669"/>
    <property type="project" value="TreeGrafter"/>
</dbReference>
<dbReference type="SUPFAM" id="SSF81321">
    <property type="entry name" value="Family A G protein-coupled receptor-like"/>
    <property type="match status" value="1"/>
</dbReference>